<evidence type="ECO:0000313" key="1">
    <source>
        <dbReference type="EMBL" id="MFC6153914.1"/>
    </source>
</evidence>
<evidence type="ECO:0008006" key="3">
    <source>
        <dbReference type="Google" id="ProtNLM"/>
    </source>
</evidence>
<gene>
    <name evidence="1" type="ORF">ACFPWU_09620</name>
</gene>
<name>A0ABW1QZ26_9ACTN</name>
<dbReference type="EMBL" id="JBHSQI010000005">
    <property type="protein sequence ID" value="MFC6153914.1"/>
    <property type="molecule type" value="Genomic_DNA"/>
</dbReference>
<evidence type="ECO:0000313" key="2">
    <source>
        <dbReference type="Proteomes" id="UP001596098"/>
    </source>
</evidence>
<dbReference type="PROSITE" id="PS51257">
    <property type="entry name" value="PROKAR_LIPOPROTEIN"/>
    <property type="match status" value="1"/>
</dbReference>
<sequence length="211" mass="21678">MTHSGARGALLAVCAAALTVLTGCSSDGSPSGTETSSGSSPDVARELTADERPYADAIVAPMQAQSDTPVSDEDARCFADRVVPVVGLETLRAGGTPAEVGSLFTHYDLSTLDVSEQTARDAVAVLDACGIDLREAAVDAARSDVSSAAADCIDTSVDAAEYREILVTQFHRGVTAFEDVTSGDEAGLDAGQKAWAEFAGCVVENMAPDDE</sequence>
<keyword evidence="2" id="KW-1185">Reference proteome</keyword>
<reference evidence="2" key="1">
    <citation type="journal article" date="2019" name="Int. J. Syst. Evol. Microbiol.">
        <title>The Global Catalogue of Microorganisms (GCM) 10K type strain sequencing project: providing services to taxonomists for standard genome sequencing and annotation.</title>
        <authorList>
            <consortium name="The Broad Institute Genomics Platform"/>
            <consortium name="The Broad Institute Genome Sequencing Center for Infectious Disease"/>
            <person name="Wu L."/>
            <person name="Ma J."/>
        </authorList>
    </citation>
    <scope>NUCLEOTIDE SEQUENCE [LARGE SCALE GENOMIC DNA]</scope>
    <source>
        <strain evidence="2">DFY28</strain>
    </source>
</reference>
<organism evidence="1 2">
    <name type="scientific">Nocardioides yefusunii</name>
    <dbReference type="NCBI Taxonomy" id="2500546"/>
    <lineage>
        <taxon>Bacteria</taxon>
        <taxon>Bacillati</taxon>
        <taxon>Actinomycetota</taxon>
        <taxon>Actinomycetes</taxon>
        <taxon>Propionibacteriales</taxon>
        <taxon>Nocardioidaceae</taxon>
        <taxon>Nocardioides</taxon>
    </lineage>
</organism>
<accession>A0ABW1QZ26</accession>
<dbReference type="Proteomes" id="UP001596098">
    <property type="component" value="Unassembled WGS sequence"/>
</dbReference>
<comment type="caution">
    <text evidence="1">The sequence shown here is derived from an EMBL/GenBank/DDBJ whole genome shotgun (WGS) entry which is preliminary data.</text>
</comment>
<proteinExistence type="predicted"/>
<dbReference type="RefSeq" id="WP_128221859.1">
    <property type="nucleotide sequence ID" value="NZ_CP034929.1"/>
</dbReference>
<protein>
    <recommendedName>
        <fullName evidence="3">DUF732 domain-containing protein</fullName>
    </recommendedName>
</protein>